<keyword evidence="6 7" id="KW-0998">Cell outer membrane</keyword>
<keyword evidence="9" id="KW-0675">Receptor</keyword>
<evidence type="ECO:0000256" key="2">
    <source>
        <dbReference type="ARBA" id="ARBA00022448"/>
    </source>
</evidence>
<accession>A0A0P0FPQ8</accession>
<evidence type="ECO:0000259" key="8">
    <source>
        <dbReference type="Pfam" id="PF07715"/>
    </source>
</evidence>
<dbReference type="InterPro" id="IPR008969">
    <property type="entry name" value="CarboxyPept-like_regulatory"/>
</dbReference>
<dbReference type="SUPFAM" id="SSF49464">
    <property type="entry name" value="Carboxypeptidase regulatory domain-like"/>
    <property type="match status" value="1"/>
</dbReference>
<protein>
    <submittedName>
        <fullName evidence="9">TonB dependent receptor</fullName>
    </submittedName>
</protein>
<dbReference type="InterPro" id="IPR023997">
    <property type="entry name" value="TonB-dep_OMP_SusC/RagA_CS"/>
</dbReference>
<dbReference type="InterPro" id="IPR037066">
    <property type="entry name" value="Plug_dom_sf"/>
</dbReference>
<dbReference type="InterPro" id="IPR023996">
    <property type="entry name" value="TonB-dep_OMP_SusC/RagA"/>
</dbReference>
<dbReference type="Gene3D" id="2.60.40.1120">
    <property type="entry name" value="Carboxypeptidase-like, regulatory domain"/>
    <property type="match status" value="1"/>
</dbReference>
<keyword evidence="3 7" id="KW-1134">Transmembrane beta strand</keyword>
<evidence type="ECO:0000256" key="3">
    <source>
        <dbReference type="ARBA" id="ARBA00022452"/>
    </source>
</evidence>
<dbReference type="KEGG" id="bcel:BcellWH2_02342"/>
<dbReference type="InterPro" id="IPR036942">
    <property type="entry name" value="Beta-barrel_TonB_sf"/>
</dbReference>
<dbReference type="NCBIfam" id="TIGR04056">
    <property type="entry name" value="OMP_RagA_SusC"/>
    <property type="match status" value="1"/>
</dbReference>
<dbReference type="InterPro" id="IPR012910">
    <property type="entry name" value="Plug_dom"/>
</dbReference>
<reference evidence="9 10" key="1">
    <citation type="journal article" date="2015" name="Science">
        <title>Genetic determinants of in vivo fitness and diet responsiveness in multiple human gut Bacteroides.</title>
        <authorList>
            <person name="Wu M."/>
            <person name="McNulty N.P."/>
            <person name="Rodionov D.A."/>
            <person name="Khoroshkin M.S."/>
            <person name="Griffin N.W."/>
            <person name="Cheng J."/>
            <person name="Latreille P."/>
            <person name="Kerstetter R.A."/>
            <person name="Terrapon N."/>
            <person name="Henrissat B."/>
            <person name="Osterman A.L."/>
            <person name="Gordon J.I."/>
        </authorList>
    </citation>
    <scope>NUCLEOTIDE SEQUENCE [LARGE SCALE GENOMIC DNA]</scope>
    <source>
        <strain evidence="9 10">WH2</strain>
    </source>
</reference>
<keyword evidence="2 7" id="KW-0813">Transport</keyword>
<dbReference type="GO" id="GO:0009279">
    <property type="term" value="C:cell outer membrane"/>
    <property type="evidence" value="ECO:0007669"/>
    <property type="project" value="UniProtKB-SubCell"/>
</dbReference>
<evidence type="ECO:0000256" key="4">
    <source>
        <dbReference type="ARBA" id="ARBA00022692"/>
    </source>
</evidence>
<dbReference type="Proteomes" id="UP000061809">
    <property type="component" value="Chromosome"/>
</dbReference>
<evidence type="ECO:0000256" key="6">
    <source>
        <dbReference type="ARBA" id="ARBA00023237"/>
    </source>
</evidence>
<keyword evidence="5 7" id="KW-0472">Membrane</keyword>
<proteinExistence type="inferred from homology"/>
<dbReference type="SUPFAM" id="SSF56935">
    <property type="entry name" value="Porins"/>
    <property type="match status" value="1"/>
</dbReference>
<keyword evidence="4 7" id="KW-0812">Transmembrane</keyword>
<dbReference type="PATRIC" id="fig|246787.4.peg.2403"/>
<dbReference type="Gene3D" id="2.170.130.10">
    <property type="entry name" value="TonB-dependent receptor, plug domain"/>
    <property type="match status" value="1"/>
</dbReference>
<dbReference type="Gene3D" id="2.40.170.20">
    <property type="entry name" value="TonB-dependent receptor, beta-barrel domain"/>
    <property type="match status" value="1"/>
</dbReference>
<comment type="subcellular location">
    <subcellularLocation>
        <location evidence="1 7">Cell outer membrane</location>
        <topology evidence="1 7">Multi-pass membrane protein</topology>
    </subcellularLocation>
</comment>
<evidence type="ECO:0000313" key="10">
    <source>
        <dbReference type="Proteomes" id="UP000061809"/>
    </source>
</evidence>
<dbReference type="PROSITE" id="PS52016">
    <property type="entry name" value="TONB_DEPENDENT_REC_3"/>
    <property type="match status" value="1"/>
</dbReference>
<evidence type="ECO:0000256" key="7">
    <source>
        <dbReference type="PROSITE-ProRule" id="PRU01360"/>
    </source>
</evidence>
<evidence type="ECO:0000256" key="5">
    <source>
        <dbReference type="ARBA" id="ARBA00023136"/>
    </source>
</evidence>
<sequence length="1056" mass="117598">MKKHFLHGNHINTLKWLLFALFVLMNIGGSVAQVGKVSITGVVVDELGEPMVGVNVVVKGTTNGTVTDLDGKYSVSVSTNEKAIFVYSFIGYKSQEILVGNQRQINVKLMPDQEMLDEVVVIGYGTVKRGDVTSSISVVKTDELPKASTASVGNMLTGRTPGLIVKANSAAPGGAIDFSIRGGNAPLIVIDGYPISPVDDQYISENVKETGNKLGSVPMDNNFINLNPDDIESIDILKDASATSIYGSRAANGVVLITTKRGSEGKVDVKFSASVSMQKLYGFEDMLSGQDFMRERNKITREIWMNNNNVYPYGTREWEDSMNTSILYPYTEEEISKFRGGTNWLDEVTRTGLIHNESLNIKGGSGKTKYLFSVSNLSNDGVVKNNSFNRFTTRLNLDQKFNNWLKGGVNVSYSRNNIDNVYGESGRSGGSQFAGMLSSAMEFNPTLPIWDENGNYTLNPDDRFGRPNPVSFLDAQDKSQRENILATANVELTPVKGLMIKGTVGTDIRINERKSYLPSTISIGNQESMYAYIGQNRGESYLLNLMADYKLSLDKHNWGVMGAFEFEHQGQNGTTMINSGFPSDNFGWDNMGSGSRAHPDVTSYKKIGERASYIGRINYSYDNRYLLTANIRVDGSSNFAANKQWGVFTGVSAAWKIAEEKFIKNKIDWLNDLKLRVGWGQVGDDGKLTGTDTYFTTYYYAFNNIPTAGLGLGALANPDLTWETKTSFNMGIDWGIFNSRISGTVDFFSSRIKNKIGKRQLPINQEIMEIDYNLSQVDGNHGFEIGINSTNIHNRNFKWNTNFVLSYYRNYYVKRDANYVLGINETQRQDVNDMWQYVVDGMIPAGNPNAGALKFKDLNGYLRDDSGNIVMVNGKPAYSGSPDGMIDEADMIYKGNSTPIPFSLNNSFEFGKFDVNVYFYGMFNNWQKNSTYTMFAGNLQNVALYGENTLKSLANRWSYDNLNSSIPSIFAHVESTAAQRNGYYLEKAWFLRCDNVSLGYTFKTKKSNKYFSSLRVYAAARNLFVITPYSGSDPETDSQAAYPNSRTYTFGIDITF</sequence>
<dbReference type="NCBIfam" id="TIGR04057">
    <property type="entry name" value="SusC_RagA_signa"/>
    <property type="match status" value="1"/>
</dbReference>
<name>A0A0P0FPQ8_9BACE</name>
<dbReference type="RefSeq" id="WP_029426074.1">
    <property type="nucleotide sequence ID" value="NZ_CP012801.1"/>
</dbReference>
<organism evidence="9 10">
    <name type="scientific">Bacteroides cellulosilyticus</name>
    <dbReference type="NCBI Taxonomy" id="246787"/>
    <lineage>
        <taxon>Bacteria</taxon>
        <taxon>Pseudomonadati</taxon>
        <taxon>Bacteroidota</taxon>
        <taxon>Bacteroidia</taxon>
        <taxon>Bacteroidales</taxon>
        <taxon>Bacteroidaceae</taxon>
        <taxon>Bacteroides</taxon>
    </lineage>
</organism>
<dbReference type="EMBL" id="CP012801">
    <property type="protein sequence ID" value="ALJ59582.1"/>
    <property type="molecule type" value="Genomic_DNA"/>
</dbReference>
<gene>
    <name evidence="9" type="ORF">BcellWH2_02342</name>
</gene>
<evidence type="ECO:0000256" key="1">
    <source>
        <dbReference type="ARBA" id="ARBA00004571"/>
    </source>
</evidence>
<dbReference type="Pfam" id="PF13715">
    <property type="entry name" value="CarbopepD_reg_2"/>
    <property type="match status" value="1"/>
</dbReference>
<dbReference type="FunFam" id="2.60.40.1120:FF:000003">
    <property type="entry name" value="Outer membrane protein Omp121"/>
    <property type="match status" value="1"/>
</dbReference>
<feature type="domain" description="TonB-dependent receptor plug" evidence="8">
    <location>
        <begin position="131"/>
        <end position="254"/>
    </location>
</feature>
<evidence type="ECO:0000313" key="9">
    <source>
        <dbReference type="EMBL" id="ALJ59582.1"/>
    </source>
</evidence>
<dbReference type="Pfam" id="PF07715">
    <property type="entry name" value="Plug"/>
    <property type="match status" value="1"/>
</dbReference>
<dbReference type="AlphaFoldDB" id="A0A0P0FPQ8"/>
<dbReference type="InterPro" id="IPR039426">
    <property type="entry name" value="TonB-dep_rcpt-like"/>
</dbReference>
<comment type="similarity">
    <text evidence="7">Belongs to the TonB-dependent receptor family.</text>
</comment>